<dbReference type="InParanoid" id="A0A1D3CZL2"/>
<evidence type="ECO:0000256" key="1">
    <source>
        <dbReference type="ARBA" id="ARBA00001798"/>
    </source>
</evidence>
<feature type="domain" description="RING-type" evidence="10">
    <location>
        <begin position="153"/>
        <end position="384"/>
    </location>
</feature>
<dbReference type="EMBL" id="JROU02001384">
    <property type="protein sequence ID" value="OEH76640.1"/>
    <property type="molecule type" value="Genomic_DNA"/>
</dbReference>
<evidence type="ECO:0000259" key="10">
    <source>
        <dbReference type="PROSITE" id="PS51873"/>
    </source>
</evidence>
<dbReference type="PROSITE" id="PS00518">
    <property type="entry name" value="ZF_RING_1"/>
    <property type="match status" value="1"/>
</dbReference>
<dbReference type="GO" id="GO:0008270">
    <property type="term" value="F:zinc ion binding"/>
    <property type="evidence" value="ECO:0007669"/>
    <property type="project" value="UniProtKB-KW"/>
</dbReference>
<dbReference type="InterPro" id="IPR002867">
    <property type="entry name" value="IBR_dom"/>
</dbReference>
<evidence type="ECO:0000256" key="2">
    <source>
        <dbReference type="ARBA" id="ARBA00012251"/>
    </source>
</evidence>
<dbReference type="InterPro" id="IPR017907">
    <property type="entry name" value="Znf_RING_CS"/>
</dbReference>
<comment type="caution">
    <text evidence="11">The sequence shown here is derived from an EMBL/GenBank/DDBJ whole genome shotgun (WGS) entry which is preliminary data.</text>
</comment>
<keyword evidence="7" id="KW-0833">Ubl conjugation pathway</keyword>
<dbReference type="PROSITE" id="PS51873">
    <property type="entry name" value="TRIAD"/>
    <property type="match status" value="1"/>
</dbReference>
<comment type="catalytic activity">
    <reaction evidence="1">
        <text>[E2 ubiquitin-conjugating enzyme]-S-ubiquitinyl-L-cysteine + [acceptor protein]-L-lysine = [E2 ubiquitin-conjugating enzyme]-L-cysteine + [acceptor protein]-N(6)-ubiquitinyl-L-lysine.</text>
        <dbReference type="EC" id="2.3.2.31"/>
    </reaction>
</comment>
<protein>
    <recommendedName>
        <fullName evidence="2">RBR-type E3 ubiquitin transferase</fullName>
        <ecNumber evidence="2">2.3.2.31</ecNumber>
    </recommendedName>
</protein>
<evidence type="ECO:0000256" key="8">
    <source>
        <dbReference type="ARBA" id="ARBA00022833"/>
    </source>
</evidence>
<dbReference type="EC" id="2.3.2.31" evidence="2"/>
<accession>A0A1D3CZL2</accession>
<reference evidence="11 12" key="1">
    <citation type="journal article" date="2016" name="BMC Genomics">
        <title>Comparative genomics reveals Cyclospora cayetanensis possesses coccidia-like metabolism and invasion components but unique surface antigens.</title>
        <authorList>
            <person name="Liu S."/>
            <person name="Wang L."/>
            <person name="Zheng H."/>
            <person name="Xu Z."/>
            <person name="Roellig D.M."/>
            <person name="Li N."/>
            <person name="Frace M.A."/>
            <person name="Tang K."/>
            <person name="Arrowood M.J."/>
            <person name="Moss D.M."/>
            <person name="Zhang L."/>
            <person name="Feng Y."/>
            <person name="Xiao L."/>
        </authorList>
    </citation>
    <scope>NUCLEOTIDE SEQUENCE [LARGE SCALE GENOMIC DNA]</scope>
    <source>
        <strain evidence="11 12">CHN_HEN01</strain>
    </source>
</reference>
<keyword evidence="8" id="KW-0862">Zinc</keyword>
<keyword evidence="6" id="KW-0863">Zinc-finger</keyword>
<dbReference type="PANTHER" id="PTHR11685">
    <property type="entry name" value="RBR FAMILY RING FINGER AND IBR DOMAIN-CONTAINING"/>
    <property type="match status" value="1"/>
</dbReference>
<keyword evidence="5" id="KW-0677">Repeat</keyword>
<dbReference type="FunCoup" id="A0A1D3CZL2">
    <property type="interactions" value="306"/>
</dbReference>
<keyword evidence="3" id="KW-0808">Transferase</keyword>
<dbReference type="VEuPathDB" id="ToxoDB:LOC34621967"/>
<feature type="region of interest" description="Disordered" evidence="9">
    <location>
        <begin position="111"/>
        <end position="143"/>
    </location>
</feature>
<dbReference type="Pfam" id="PF01485">
    <property type="entry name" value="IBR"/>
    <property type="match status" value="1"/>
</dbReference>
<keyword evidence="12" id="KW-1185">Reference proteome</keyword>
<dbReference type="Pfam" id="PF22191">
    <property type="entry name" value="IBR_1"/>
    <property type="match status" value="1"/>
</dbReference>
<dbReference type="InterPro" id="IPR044066">
    <property type="entry name" value="TRIAD_supradom"/>
</dbReference>
<keyword evidence="4" id="KW-0479">Metal-binding</keyword>
<evidence type="ECO:0000313" key="11">
    <source>
        <dbReference type="EMBL" id="OEH76640.1"/>
    </source>
</evidence>
<sequence length="622" mass="69331">MELQSDDDASPEDCELDEFVFDEDDLLGNMAAPPKAKGLVPRYHSPESLDRRIDELVHETASLMGLNEAIVGILLRAFDFRSDALVQEWFNDSTAVLRKGRLPPEVLSMEHSRVPDATDNNSLLPGGPDASSSASEPLACSGRISKKDEPAGETFECPVTACIVPMTETFALKCNHRYSNAGWVGYLDSLLTEGPQRSLDARCPFPECLELVPMDVWRFFRGPSAVGRLRMFAREQFVAKRLALAWCPSPTCERAVELVPAGMSCEGSEADASLCALSAAEVAAVSDVTCMCGTRFCVLCGDEPHRPISCRVIAAWMRKNVREADSVTWISCNTQPCPKCHRPIQKDMGCMHMRCYCQHEFCWLCLGDWKQHATTSFYRCNVYERRGGDANKGSDKADAQYALERYAHFFERYRAHNHGQQVAAGMQSSQLKKCREVAAAAACIALRQTPACASAQSMAGSESNKPSAGPAYVSASISSVQPGERLGTVPTSNREATGSLGFGEDFDWDFLEKGWLQVIECRRMLKWSYAFAFFAEFPENRQKHLFEFHQGQLERSLDTLQERLETFEAREYIDRDPADLLHFKMHLLDLTAVVRGFFAKICDVFEDEFVAGALLLDEREAA</sequence>
<dbReference type="InterPro" id="IPR031127">
    <property type="entry name" value="E3_UB_ligase_RBR"/>
</dbReference>
<name>A0A1D3CZL2_9EIME</name>
<evidence type="ECO:0000256" key="3">
    <source>
        <dbReference type="ARBA" id="ARBA00022679"/>
    </source>
</evidence>
<dbReference type="Gene3D" id="1.20.120.1750">
    <property type="match status" value="1"/>
</dbReference>
<dbReference type="SMART" id="SM00647">
    <property type="entry name" value="IBR"/>
    <property type="match status" value="2"/>
</dbReference>
<evidence type="ECO:0000256" key="4">
    <source>
        <dbReference type="ARBA" id="ARBA00022723"/>
    </source>
</evidence>
<proteinExistence type="predicted"/>
<evidence type="ECO:0000256" key="6">
    <source>
        <dbReference type="ARBA" id="ARBA00022771"/>
    </source>
</evidence>
<dbReference type="VEuPathDB" id="ToxoDB:cyc_05640"/>
<dbReference type="GO" id="GO:0016567">
    <property type="term" value="P:protein ubiquitination"/>
    <property type="evidence" value="ECO:0007669"/>
    <property type="project" value="InterPro"/>
</dbReference>
<dbReference type="GO" id="GO:0061630">
    <property type="term" value="F:ubiquitin protein ligase activity"/>
    <property type="evidence" value="ECO:0007669"/>
    <property type="project" value="UniProtKB-EC"/>
</dbReference>
<organism evidence="11 12">
    <name type="scientific">Cyclospora cayetanensis</name>
    <dbReference type="NCBI Taxonomy" id="88456"/>
    <lineage>
        <taxon>Eukaryota</taxon>
        <taxon>Sar</taxon>
        <taxon>Alveolata</taxon>
        <taxon>Apicomplexa</taxon>
        <taxon>Conoidasida</taxon>
        <taxon>Coccidia</taxon>
        <taxon>Eucoccidiorida</taxon>
        <taxon>Eimeriorina</taxon>
        <taxon>Eimeriidae</taxon>
        <taxon>Cyclospora</taxon>
    </lineage>
</organism>
<dbReference type="Proteomes" id="UP000095192">
    <property type="component" value="Unassembled WGS sequence"/>
</dbReference>
<evidence type="ECO:0000313" key="12">
    <source>
        <dbReference type="Proteomes" id="UP000095192"/>
    </source>
</evidence>
<dbReference type="SUPFAM" id="SSF57850">
    <property type="entry name" value="RING/U-box"/>
    <property type="match status" value="1"/>
</dbReference>
<evidence type="ECO:0000256" key="9">
    <source>
        <dbReference type="SAM" id="MobiDB-lite"/>
    </source>
</evidence>
<dbReference type="AlphaFoldDB" id="A0A1D3CZL2"/>
<gene>
    <name evidence="11" type="ORF">cyc_05640</name>
</gene>
<evidence type="ECO:0000256" key="7">
    <source>
        <dbReference type="ARBA" id="ARBA00022786"/>
    </source>
</evidence>
<evidence type="ECO:0000256" key="5">
    <source>
        <dbReference type="ARBA" id="ARBA00022737"/>
    </source>
</evidence>